<evidence type="ECO:0000256" key="1">
    <source>
        <dbReference type="SAM" id="Phobius"/>
    </source>
</evidence>
<dbReference type="RefSeq" id="WP_345681127.1">
    <property type="nucleotide sequence ID" value="NZ_BAABHS010000068.1"/>
</dbReference>
<feature type="transmembrane region" description="Helical" evidence="1">
    <location>
        <begin position="481"/>
        <end position="501"/>
    </location>
</feature>
<keyword evidence="1" id="KW-1133">Transmembrane helix</keyword>
<sequence>MPANTGTPPPDWTPPEQALWHAYRTGRTLDLRTGDPTRDDPATAAHWPPARRIRATTIGRLLLGGPEPEPGHTARLTLRGARITGHVDLTASRIDIPVSIKDSAFDETLVLDHTQLPSLDLDGCTLPALGAEGIRADSWFGLRNARIAGELWLFNARIGGEADLRGTTVGTTATLGSIVVDGTLRLSDGFTVTGETRLRNARITGDLFLHHARLYNPGHTALAASGIVVEGGLLAHGLHMHGEANFIGARVATALTFVDVHFDHPDDWALLLIEATCTVLTLRPAPGSTGRISLRDAHTARFVDDVLGWPDDLAVELDGFTYQRLTHRSDDHARPTAEQRLAWLDRQHGADFGTGPRPFAPAPYEQLATAMRADGREADARHVLRAKERLRHRALGRAAGTWGALQDAAVGFGYLPARALTWIAVLLAGGTGYFRWAGAPSPVKAGEAPTWDPFLYTLDLLLPVIDLGHETARDPTGADKAVALVLIVAGWVLVTTVIAGVGRTLKR</sequence>
<keyword evidence="3" id="KW-1185">Reference proteome</keyword>
<gene>
    <name evidence="2" type="ORF">GCM10023205_83480</name>
</gene>
<keyword evidence="1" id="KW-0812">Transmembrane</keyword>
<comment type="caution">
    <text evidence="2">The sequence shown here is derived from an EMBL/GenBank/DDBJ whole genome shotgun (WGS) entry which is preliminary data.</text>
</comment>
<name>A0ABP9IGB4_9ACTN</name>
<organism evidence="2 3">
    <name type="scientific">Yinghuangia aomiensis</name>
    <dbReference type="NCBI Taxonomy" id="676205"/>
    <lineage>
        <taxon>Bacteria</taxon>
        <taxon>Bacillati</taxon>
        <taxon>Actinomycetota</taxon>
        <taxon>Actinomycetes</taxon>
        <taxon>Kitasatosporales</taxon>
        <taxon>Streptomycetaceae</taxon>
        <taxon>Yinghuangia</taxon>
    </lineage>
</organism>
<reference evidence="3" key="1">
    <citation type="journal article" date="2019" name="Int. J. Syst. Evol. Microbiol.">
        <title>The Global Catalogue of Microorganisms (GCM) 10K type strain sequencing project: providing services to taxonomists for standard genome sequencing and annotation.</title>
        <authorList>
            <consortium name="The Broad Institute Genomics Platform"/>
            <consortium name="The Broad Institute Genome Sequencing Center for Infectious Disease"/>
            <person name="Wu L."/>
            <person name="Ma J."/>
        </authorList>
    </citation>
    <scope>NUCLEOTIDE SEQUENCE [LARGE SCALE GENOMIC DNA]</scope>
    <source>
        <strain evidence="3">JCM 17986</strain>
    </source>
</reference>
<protein>
    <submittedName>
        <fullName evidence="2">Membrane-associated oxidoreductase</fullName>
    </submittedName>
</protein>
<evidence type="ECO:0000313" key="3">
    <source>
        <dbReference type="Proteomes" id="UP001500466"/>
    </source>
</evidence>
<proteinExistence type="predicted"/>
<dbReference type="Proteomes" id="UP001500466">
    <property type="component" value="Unassembled WGS sequence"/>
</dbReference>
<keyword evidence="1" id="KW-0472">Membrane</keyword>
<evidence type="ECO:0000313" key="2">
    <source>
        <dbReference type="EMBL" id="GAA4997415.1"/>
    </source>
</evidence>
<accession>A0ABP9IGB4</accession>
<dbReference type="EMBL" id="BAABHS010000068">
    <property type="protein sequence ID" value="GAA4997415.1"/>
    <property type="molecule type" value="Genomic_DNA"/>
</dbReference>